<dbReference type="FunFam" id="3.40.50.300:FF:000016">
    <property type="entry name" value="Oligopeptide ABC transporter ATP-binding component"/>
    <property type="match status" value="1"/>
</dbReference>
<dbReference type="PROSITE" id="PS00211">
    <property type="entry name" value="ABC_TRANSPORTER_1"/>
    <property type="match status" value="1"/>
</dbReference>
<dbReference type="AlphaFoldDB" id="A0A1U9YZ71"/>
<evidence type="ECO:0000256" key="7">
    <source>
        <dbReference type="ARBA" id="ARBA00023136"/>
    </source>
</evidence>
<dbReference type="EMBL" id="CP020330">
    <property type="protein sequence ID" value="AQZ50743.1"/>
    <property type="molecule type" value="Genomic_DNA"/>
</dbReference>
<organism evidence="9 10">
    <name type="scientific">Martelella mediterranea DSM 17316</name>
    <dbReference type="NCBI Taxonomy" id="1122214"/>
    <lineage>
        <taxon>Bacteria</taxon>
        <taxon>Pseudomonadati</taxon>
        <taxon>Pseudomonadota</taxon>
        <taxon>Alphaproteobacteria</taxon>
        <taxon>Hyphomicrobiales</taxon>
        <taxon>Aurantimonadaceae</taxon>
        <taxon>Martelella</taxon>
    </lineage>
</organism>
<dbReference type="PANTHER" id="PTHR43297:SF2">
    <property type="entry name" value="DIPEPTIDE TRANSPORT ATP-BINDING PROTEIN DPPD"/>
    <property type="match status" value="1"/>
</dbReference>
<dbReference type="PANTHER" id="PTHR43297">
    <property type="entry name" value="OLIGOPEPTIDE TRANSPORT ATP-BINDING PROTEIN APPD"/>
    <property type="match status" value="1"/>
</dbReference>
<proteinExistence type="inferred from homology"/>
<evidence type="ECO:0000256" key="5">
    <source>
        <dbReference type="ARBA" id="ARBA00022741"/>
    </source>
</evidence>
<dbReference type="SUPFAM" id="SSF52540">
    <property type="entry name" value="P-loop containing nucleoside triphosphate hydrolases"/>
    <property type="match status" value="1"/>
</dbReference>
<dbReference type="InterPro" id="IPR003593">
    <property type="entry name" value="AAA+_ATPase"/>
</dbReference>
<dbReference type="GO" id="GO:0005886">
    <property type="term" value="C:plasma membrane"/>
    <property type="evidence" value="ECO:0007669"/>
    <property type="project" value="UniProtKB-SubCell"/>
</dbReference>
<dbReference type="SMART" id="SM00382">
    <property type="entry name" value="AAA"/>
    <property type="match status" value="1"/>
</dbReference>
<gene>
    <name evidence="9" type="primary">oppD_4</name>
    <name evidence="9" type="ORF">Mame_01381</name>
</gene>
<evidence type="ECO:0000256" key="6">
    <source>
        <dbReference type="ARBA" id="ARBA00022840"/>
    </source>
</evidence>
<evidence type="ECO:0000259" key="8">
    <source>
        <dbReference type="PROSITE" id="PS50893"/>
    </source>
</evidence>
<dbReference type="GO" id="GO:0016887">
    <property type="term" value="F:ATP hydrolysis activity"/>
    <property type="evidence" value="ECO:0007669"/>
    <property type="project" value="InterPro"/>
</dbReference>
<keyword evidence="5" id="KW-0547">Nucleotide-binding</keyword>
<dbReference type="PROSITE" id="PS50893">
    <property type="entry name" value="ABC_TRANSPORTER_2"/>
    <property type="match status" value="1"/>
</dbReference>
<keyword evidence="10" id="KW-1185">Reference proteome</keyword>
<keyword evidence="4" id="KW-1003">Cell membrane</keyword>
<feature type="domain" description="ABC transporter" evidence="8">
    <location>
        <begin position="4"/>
        <end position="252"/>
    </location>
</feature>
<dbReference type="GO" id="GO:0005524">
    <property type="term" value="F:ATP binding"/>
    <property type="evidence" value="ECO:0007669"/>
    <property type="project" value="UniProtKB-KW"/>
</dbReference>
<dbReference type="CDD" id="cd03257">
    <property type="entry name" value="ABC_NikE_OppD_transporters"/>
    <property type="match status" value="1"/>
</dbReference>
<dbReference type="InterPro" id="IPR017871">
    <property type="entry name" value="ABC_transporter-like_CS"/>
</dbReference>
<evidence type="ECO:0000313" key="9">
    <source>
        <dbReference type="EMBL" id="AQZ50743.1"/>
    </source>
</evidence>
<evidence type="ECO:0000256" key="2">
    <source>
        <dbReference type="ARBA" id="ARBA00005417"/>
    </source>
</evidence>
<evidence type="ECO:0000313" key="10">
    <source>
        <dbReference type="Proteomes" id="UP000191135"/>
    </source>
</evidence>
<dbReference type="STRING" id="1122214.Mame_01381"/>
<dbReference type="Gene3D" id="3.40.50.300">
    <property type="entry name" value="P-loop containing nucleotide triphosphate hydrolases"/>
    <property type="match status" value="1"/>
</dbReference>
<comment type="subcellular location">
    <subcellularLocation>
        <location evidence="1">Cell inner membrane</location>
        <topology evidence="1">Peripheral membrane protein</topology>
    </subcellularLocation>
</comment>
<keyword evidence="7" id="KW-0472">Membrane</keyword>
<reference evidence="9 10" key="1">
    <citation type="submission" date="2017-03" db="EMBL/GenBank/DDBJ databases">
        <title>Foreign affairs: Plasmid Transfer between Roseobacters and Rhizobia.</title>
        <authorList>
            <person name="Bartling P."/>
            <person name="Bunk B."/>
            <person name="Overmann J."/>
            <person name="Brinkmann H."/>
            <person name="Petersen J."/>
        </authorList>
    </citation>
    <scope>NUCLEOTIDE SEQUENCE [LARGE SCALE GENOMIC DNA]</scope>
    <source>
        <strain evidence="9 10">MACL11</strain>
    </source>
</reference>
<dbReference type="eggNOG" id="COG4172">
    <property type="taxonomic scope" value="Bacteria"/>
</dbReference>
<evidence type="ECO:0000256" key="4">
    <source>
        <dbReference type="ARBA" id="ARBA00022475"/>
    </source>
</evidence>
<dbReference type="InterPro" id="IPR050388">
    <property type="entry name" value="ABC_Ni/Peptide_Import"/>
</dbReference>
<evidence type="ECO:0000256" key="3">
    <source>
        <dbReference type="ARBA" id="ARBA00022448"/>
    </source>
</evidence>
<comment type="similarity">
    <text evidence="2">Belongs to the ABC transporter superfamily.</text>
</comment>
<keyword evidence="6" id="KW-0067">ATP-binding</keyword>
<sequence length="267" mass="28975">MLDIRNLRVSFPDRRGGQREVLHGIDLSLAKGETLGIVGESGSGKSVLALAVIGLLPRTARAEGEILLDGENLLALPERRLTRLRGAKIGMIFQEPMTALNPAMTAGSQIAEALRLHRPISRAEARLEALRLMDMVRIRDAKARINSYPHELSGGERQRVGIAIALALKPRLLIADEPTTALDVTVQAEILDIIDDLVAELGVGLILISHDIGVIARMSDRVLVMHDGEKMEEGGTEDVLRHPAHDYTKTLLASLPRRVRAGLEGGS</sequence>
<dbReference type="Proteomes" id="UP000191135">
    <property type="component" value="Chromosome"/>
</dbReference>
<dbReference type="InterPro" id="IPR027417">
    <property type="entry name" value="P-loop_NTPase"/>
</dbReference>
<dbReference type="InterPro" id="IPR003439">
    <property type="entry name" value="ABC_transporter-like_ATP-bd"/>
</dbReference>
<dbReference type="GO" id="GO:0055085">
    <property type="term" value="P:transmembrane transport"/>
    <property type="evidence" value="ECO:0007669"/>
    <property type="project" value="UniProtKB-ARBA"/>
</dbReference>
<accession>A0A1U9YZ71</accession>
<dbReference type="Pfam" id="PF00005">
    <property type="entry name" value="ABC_tran"/>
    <property type="match status" value="1"/>
</dbReference>
<keyword evidence="3" id="KW-0813">Transport</keyword>
<name>A0A1U9YZ71_9HYPH</name>
<protein>
    <submittedName>
        <fullName evidence="9">Stage 0 sporulation protein KD</fullName>
    </submittedName>
</protein>
<dbReference type="KEGG" id="mmed:Mame_01381"/>
<evidence type="ECO:0000256" key="1">
    <source>
        <dbReference type="ARBA" id="ARBA00004417"/>
    </source>
</evidence>